<evidence type="ECO:0000256" key="6">
    <source>
        <dbReference type="SAM" id="Coils"/>
    </source>
</evidence>
<comment type="caution">
    <text evidence="9">The sequence shown here is derived from an EMBL/GenBank/DDBJ whole genome shotgun (WGS) entry which is preliminary data.</text>
</comment>
<organism evidence="9 10">
    <name type="scientific">Lysobacter panacisoli</name>
    <dbReference type="NCBI Taxonomy" id="1255263"/>
    <lineage>
        <taxon>Bacteria</taxon>
        <taxon>Pseudomonadati</taxon>
        <taxon>Pseudomonadota</taxon>
        <taxon>Gammaproteobacteria</taxon>
        <taxon>Lysobacterales</taxon>
        <taxon>Lysobacteraceae</taxon>
        <taxon>Lysobacter</taxon>
    </lineage>
</organism>
<name>A0ABP9L923_9GAMM</name>
<dbReference type="SUPFAM" id="SSF111369">
    <property type="entry name" value="HlyD-like secretion proteins"/>
    <property type="match status" value="2"/>
</dbReference>
<evidence type="ECO:0000256" key="1">
    <source>
        <dbReference type="ARBA" id="ARBA00004167"/>
    </source>
</evidence>
<dbReference type="InterPro" id="IPR058625">
    <property type="entry name" value="MdtA-like_BSH"/>
</dbReference>
<feature type="domain" description="Multidrug resistance protein MdtA-like alpha-helical hairpin" evidence="7">
    <location>
        <begin position="108"/>
        <end position="170"/>
    </location>
</feature>
<dbReference type="RefSeq" id="WP_158986466.1">
    <property type="nucleotide sequence ID" value="NZ_BAABKY010000002.1"/>
</dbReference>
<reference evidence="10" key="1">
    <citation type="journal article" date="2019" name="Int. J. Syst. Evol. Microbiol.">
        <title>The Global Catalogue of Microorganisms (GCM) 10K type strain sequencing project: providing services to taxonomists for standard genome sequencing and annotation.</title>
        <authorList>
            <consortium name="The Broad Institute Genomics Platform"/>
            <consortium name="The Broad Institute Genome Sequencing Center for Infectious Disease"/>
            <person name="Wu L."/>
            <person name="Ma J."/>
        </authorList>
    </citation>
    <scope>NUCLEOTIDE SEQUENCE [LARGE SCALE GENOMIC DNA]</scope>
    <source>
        <strain evidence="10">JCM 19212</strain>
    </source>
</reference>
<accession>A0ABP9L923</accession>
<keyword evidence="5" id="KW-0472">Membrane</keyword>
<comment type="subcellular location">
    <subcellularLocation>
        <location evidence="1">Membrane</location>
        <topology evidence="1">Single-pass membrane protein</topology>
    </subcellularLocation>
</comment>
<dbReference type="Pfam" id="PF25917">
    <property type="entry name" value="BSH_RND"/>
    <property type="match status" value="1"/>
</dbReference>
<proteinExistence type="inferred from homology"/>
<evidence type="ECO:0000313" key="9">
    <source>
        <dbReference type="EMBL" id="GAA5073646.1"/>
    </source>
</evidence>
<protein>
    <submittedName>
        <fullName evidence="9">HlyD family secretion protein</fullName>
    </submittedName>
</protein>
<dbReference type="InterPro" id="IPR058624">
    <property type="entry name" value="MdtA-like_HH"/>
</dbReference>
<evidence type="ECO:0000256" key="5">
    <source>
        <dbReference type="ARBA" id="ARBA00023136"/>
    </source>
</evidence>
<feature type="domain" description="Multidrug resistance protein MdtA-like barrel-sandwich hybrid" evidence="8">
    <location>
        <begin position="44"/>
        <end position="229"/>
    </location>
</feature>
<dbReference type="Pfam" id="PF25876">
    <property type="entry name" value="HH_MFP_RND"/>
    <property type="match status" value="1"/>
</dbReference>
<dbReference type="Gene3D" id="2.40.30.170">
    <property type="match status" value="1"/>
</dbReference>
<dbReference type="EMBL" id="BAABKY010000002">
    <property type="protein sequence ID" value="GAA5073646.1"/>
    <property type="molecule type" value="Genomic_DNA"/>
</dbReference>
<keyword evidence="4" id="KW-1133">Transmembrane helix</keyword>
<dbReference type="InterPro" id="IPR050739">
    <property type="entry name" value="MFP"/>
</dbReference>
<keyword evidence="10" id="KW-1185">Reference proteome</keyword>
<dbReference type="Proteomes" id="UP001501083">
    <property type="component" value="Unassembled WGS sequence"/>
</dbReference>
<sequence>MSPDVRFRVWMLVSLVLASAIFAYYVAADIHMPVSPDARLTYRVTRVAPEVSGRVVDVRVANNQRVERGQLLFRIDPDRYVANVDEARLEVEQASQDNAQLDAGIVAARADVARARSELEDAERQLHRFRDLERDRYVSRASVDAALARRDVASAQVRVAHATLNAAQVQRGDQGDRSLRLRRARNTLTRAELDLDRAQVVAHEPGIVSNMRLEAGAYAQAGEPKLALVSTAPNLFADFREKSLLRVRPGTPAEVAFDALPGRLFLAEVTSLDAGVAHGQIDPDGGLAAPEENDRWVRDAERVRVNLRLIDAPPATLITGARATVQLHPRDHGLSRWLGHVQIRLISALHYVY</sequence>
<gene>
    <name evidence="9" type="ORF">GCM10025759_15050</name>
</gene>
<comment type="similarity">
    <text evidence="2">Belongs to the membrane fusion protein (MFP) (TC 8.A.1) family.</text>
</comment>
<keyword evidence="6" id="KW-0175">Coiled coil</keyword>
<evidence type="ECO:0000313" key="10">
    <source>
        <dbReference type="Proteomes" id="UP001501083"/>
    </source>
</evidence>
<evidence type="ECO:0000259" key="7">
    <source>
        <dbReference type="Pfam" id="PF25876"/>
    </source>
</evidence>
<evidence type="ECO:0000256" key="4">
    <source>
        <dbReference type="ARBA" id="ARBA00022989"/>
    </source>
</evidence>
<dbReference type="PANTHER" id="PTHR30386">
    <property type="entry name" value="MEMBRANE FUSION SUBUNIT OF EMRAB-TOLC MULTIDRUG EFFLUX PUMP"/>
    <property type="match status" value="1"/>
</dbReference>
<dbReference type="PANTHER" id="PTHR30386:SF26">
    <property type="entry name" value="TRANSPORT PROTEIN COMB"/>
    <property type="match status" value="1"/>
</dbReference>
<evidence type="ECO:0000256" key="2">
    <source>
        <dbReference type="ARBA" id="ARBA00009477"/>
    </source>
</evidence>
<dbReference type="Gene3D" id="2.40.50.100">
    <property type="match status" value="1"/>
</dbReference>
<evidence type="ECO:0000259" key="8">
    <source>
        <dbReference type="Pfam" id="PF25917"/>
    </source>
</evidence>
<dbReference type="Gene3D" id="1.10.287.470">
    <property type="entry name" value="Helix hairpin bin"/>
    <property type="match status" value="1"/>
</dbReference>
<feature type="coiled-coil region" evidence="6">
    <location>
        <begin position="84"/>
        <end position="132"/>
    </location>
</feature>
<keyword evidence="3" id="KW-0812">Transmembrane</keyword>
<evidence type="ECO:0000256" key="3">
    <source>
        <dbReference type="ARBA" id="ARBA00022692"/>
    </source>
</evidence>